<organism evidence="2 3">
    <name type="scientific">Leclercia adecarboxylata</name>
    <dbReference type="NCBI Taxonomy" id="83655"/>
    <lineage>
        <taxon>Bacteria</taxon>
        <taxon>Pseudomonadati</taxon>
        <taxon>Pseudomonadota</taxon>
        <taxon>Gammaproteobacteria</taxon>
        <taxon>Enterobacterales</taxon>
        <taxon>Enterobacteriaceae</taxon>
        <taxon>Leclercia</taxon>
    </lineage>
</organism>
<reference evidence="2" key="1">
    <citation type="journal article" date="2023" name="Genes Genomics">
        <title>Genomic insights of Leclercia adecarboxylata strains linked to an outbreak in public hospitals in Mexico.</title>
        <authorList>
            <person name="Barrios-Villa E."/>
            <person name="Pacheco-Flores B."/>
            <person name="Lozano-Zarain P."/>
            <person name="Del Campo-Ortega R."/>
            <person name="de Jesus Ascencio-Montiel I."/>
            <person name="Gonzalez-Leon M."/>
            <person name="Camorlinga-Ponce M."/>
            <person name="Gaytan Cervantes F.J."/>
            <person name="Gonzalez Torres C."/>
            <person name="Aguilar E."/>
            <person name="Gonzalez Ibarra J."/>
            <person name="Torres Lopez F.J."/>
            <person name="Rosas-Vargas H."/>
            <person name="Gonzalez-Bonilla C.R."/>
            <person name="Del Carmen Rocha-Gracia R."/>
        </authorList>
    </citation>
    <scope>NUCLEOTIDE SEQUENCE</scope>
    <source>
        <strain evidence="2">Lac40</strain>
    </source>
</reference>
<protein>
    <submittedName>
        <fullName evidence="2">Uncharacterized protein</fullName>
    </submittedName>
</protein>
<evidence type="ECO:0000313" key="2">
    <source>
        <dbReference type="EMBL" id="MDC6640097.1"/>
    </source>
</evidence>
<dbReference type="Proteomes" id="UP001149314">
    <property type="component" value="Unassembled WGS sequence"/>
</dbReference>
<accession>A0A9X3YC56</accession>
<comment type="caution">
    <text evidence="2">The sequence shown here is derived from an EMBL/GenBank/DDBJ whole genome shotgun (WGS) entry which is preliminary data.</text>
</comment>
<sequence>MKKSDCSAGWWVMFALQQPAAKLAMPIQVQVQVQVQEKQKQKKHPQVLSCGYSVSPTGQTQSP</sequence>
<gene>
    <name evidence="2" type="ORF">OEZ79_17820</name>
</gene>
<feature type="region of interest" description="Disordered" evidence="1">
    <location>
        <begin position="40"/>
        <end position="63"/>
    </location>
</feature>
<proteinExistence type="predicted"/>
<dbReference type="RefSeq" id="WP_191152961.1">
    <property type="nucleotide sequence ID" value="NZ_CP060824.1"/>
</dbReference>
<name>A0A9X3YC56_9ENTR</name>
<evidence type="ECO:0000256" key="1">
    <source>
        <dbReference type="SAM" id="MobiDB-lite"/>
    </source>
</evidence>
<dbReference type="EMBL" id="JAOURS010000022">
    <property type="protein sequence ID" value="MDC6640097.1"/>
    <property type="molecule type" value="Genomic_DNA"/>
</dbReference>
<dbReference type="AlphaFoldDB" id="A0A9X3YC56"/>
<feature type="compositionally biased region" description="Polar residues" evidence="1">
    <location>
        <begin position="52"/>
        <end position="63"/>
    </location>
</feature>
<evidence type="ECO:0000313" key="3">
    <source>
        <dbReference type="Proteomes" id="UP001149314"/>
    </source>
</evidence>